<evidence type="ECO:0000313" key="3">
    <source>
        <dbReference type="Proteomes" id="UP000215914"/>
    </source>
</evidence>
<dbReference type="Proteomes" id="UP000215914">
    <property type="component" value="Unassembled WGS sequence"/>
</dbReference>
<keyword evidence="3" id="KW-1185">Reference proteome</keyword>
<evidence type="ECO:0000256" key="1">
    <source>
        <dbReference type="SAM" id="MobiDB-lite"/>
    </source>
</evidence>
<sequence>MAEFLRDSRIAKALSDKTIVYESHVRAFWNTARFEEADKTIHAVVRKKDENDKDIDVEVVFGVEDIRRVLELQDSDNDPTIMSERLAKGLWCRLGFTSHINGKMFKRSFSKPYRYLMHCLVHSLSHRKGAYDEVSDYIMNIVVSLVLNKKYNISQVIFEFLKENCQAGKDKYIMYPRFIMMILNDKVKDLPKDSNDIMEMSEVNKTAILRVTKDKDAKTKELICAMKDKAYVAPENDKWRHDNSSSDNEDNEMNSMIEKKTRWWCVKDGKRKRTPKSTPVVVVKETEKGSSEEPQRRLVDEPVIEPREVTDQGAGINETLESYFKKNEDAAAKQAQKSGVQEDETRKSSSDEDSEETQSESELVVETVGKGKVQLKKRPLKKRKDSDDEDSPYNPEESQKNRKKRKAAPAGSIPRNVRAKKQTAESQKEREGKKKQDNVEKSPAAEIPKETPTAEIPKETRTADDDYVEITGVKFASQTSDLHDIPESSQPKTDDFNLDFEGFGGATWISLKICQREKEICFMIRW</sequence>
<dbReference type="AlphaFoldDB" id="A0A9K3NGQ4"/>
<feature type="region of interest" description="Disordered" evidence="1">
    <location>
        <begin position="271"/>
        <end position="465"/>
    </location>
</feature>
<feature type="compositionally biased region" description="Basic and acidic residues" evidence="1">
    <location>
        <begin position="284"/>
        <end position="310"/>
    </location>
</feature>
<comment type="caution">
    <text evidence="2">The sequence shown here is derived from an EMBL/GenBank/DDBJ whole genome shotgun (WGS) entry which is preliminary data.</text>
</comment>
<protein>
    <submittedName>
        <fullName evidence="2">Uncharacterized protein</fullName>
    </submittedName>
</protein>
<accession>A0A9K3NGQ4</accession>
<name>A0A9K3NGQ4_HELAN</name>
<gene>
    <name evidence="2" type="ORF">HanXRQr2_Chr07g0306261</name>
</gene>
<organism evidence="2 3">
    <name type="scientific">Helianthus annuus</name>
    <name type="common">Common sunflower</name>
    <dbReference type="NCBI Taxonomy" id="4232"/>
    <lineage>
        <taxon>Eukaryota</taxon>
        <taxon>Viridiplantae</taxon>
        <taxon>Streptophyta</taxon>
        <taxon>Embryophyta</taxon>
        <taxon>Tracheophyta</taxon>
        <taxon>Spermatophyta</taxon>
        <taxon>Magnoliopsida</taxon>
        <taxon>eudicotyledons</taxon>
        <taxon>Gunneridae</taxon>
        <taxon>Pentapetalae</taxon>
        <taxon>asterids</taxon>
        <taxon>campanulids</taxon>
        <taxon>Asterales</taxon>
        <taxon>Asteraceae</taxon>
        <taxon>Asteroideae</taxon>
        <taxon>Heliantheae alliance</taxon>
        <taxon>Heliantheae</taxon>
        <taxon>Helianthus</taxon>
    </lineage>
</organism>
<feature type="compositionally biased region" description="Basic and acidic residues" evidence="1">
    <location>
        <begin position="422"/>
        <end position="440"/>
    </location>
</feature>
<proteinExistence type="predicted"/>
<dbReference type="EMBL" id="MNCJ02000322">
    <property type="protein sequence ID" value="KAF5799594.1"/>
    <property type="molecule type" value="Genomic_DNA"/>
</dbReference>
<reference evidence="2" key="2">
    <citation type="submission" date="2020-06" db="EMBL/GenBank/DDBJ databases">
        <title>Helianthus annuus Genome sequencing and assembly Release 2.</title>
        <authorList>
            <person name="Gouzy J."/>
            <person name="Langlade N."/>
            <person name="Munos S."/>
        </authorList>
    </citation>
    <scope>NUCLEOTIDE SEQUENCE</scope>
    <source>
        <tissue evidence="2">Leaves</tissue>
    </source>
</reference>
<reference evidence="2" key="1">
    <citation type="journal article" date="2017" name="Nature">
        <title>The sunflower genome provides insights into oil metabolism, flowering and Asterid evolution.</title>
        <authorList>
            <person name="Badouin H."/>
            <person name="Gouzy J."/>
            <person name="Grassa C.J."/>
            <person name="Murat F."/>
            <person name="Staton S.E."/>
            <person name="Cottret L."/>
            <person name="Lelandais-Briere C."/>
            <person name="Owens G.L."/>
            <person name="Carrere S."/>
            <person name="Mayjonade B."/>
            <person name="Legrand L."/>
            <person name="Gill N."/>
            <person name="Kane N.C."/>
            <person name="Bowers J.E."/>
            <person name="Hubner S."/>
            <person name="Bellec A."/>
            <person name="Berard A."/>
            <person name="Berges H."/>
            <person name="Blanchet N."/>
            <person name="Boniface M.C."/>
            <person name="Brunel D."/>
            <person name="Catrice O."/>
            <person name="Chaidir N."/>
            <person name="Claudel C."/>
            <person name="Donnadieu C."/>
            <person name="Faraut T."/>
            <person name="Fievet G."/>
            <person name="Helmstetter N."/>
            <person name="King M."/>
            <person name="Knapp S.J."/>
            <person name="Lai Z."/>
            <person name="Le Paslier M.C."/>
            <person name="Lippi Y."/>
            <person name="Lorenzon L."/>
            <person name="Mandel J.R."/>
            <person name="Marage G."/>
            <person name="Marchand G."/>
            <person name="Marquand E."/>
            <person name="Bret-Mestries E."/>
            <person name="Morien E."/>
            <person name="Nambeesan S."/>
            <person name="Nguyen T."/>
            <person name="Pegot-Espagnet P."/>
            <person name="Pouilly N."/>
            <person name="Raftis F."/>
            <person name="Sallet E."/>
            <person name="Schiex T."/>
            <person name="Thomas J."/>
            <person name="Vandecasteele C."/>
            <person name="Vares D."/>
            <person name="Vear F."/>
            <person name="Vautrin S."/>
            <person name="Crespi M."/>
            <person name="Mangin B."/>
            <person name="Burke J.M."/>
            <person name="Salse J."/>
            <person name="Munos S."/>
            <person name="Vincourt P."/>
            <person name="Rieseberg L.H."/>
            <person name="Langlade N.B."/>
        </authorList>
    </citation>
    <scope>NUCLEOTIDE SEQUENCE</scope>
    <source>
        <tissue evidence="2">Leaves</tissue>
    </source>
</reference>
<feature type="compositionally biased region" description="Basic residues" evidence="1">
    <location>
        <begin position="373"/>
        <end position="383"/>
    </location>
</feature>
<dbReference type="Gramene" id="mRNA:HanXRQr2_Chr07g0306261">
    <property type="protein sequence ID" value="mRNA:HanXRQr2_Chr07g0306261"/>
    <property type="gene ID" value="HanXRQr2_Chr07g0306261"/>
</dbReference>
<evidence type="ECO:0000313" key="2">
    <source>
        <dbReference type="EMBL" id="KAF5799594.1"/>
    </source>
</evidence>